<dbReference type="Gene3D" id="3.40.1550.10">
    <property type="entry name" value="CheC-like"/>
    <property type="match status" value="1"/>
</dbReference>
<dbReference type="GO" id="GO:0005886">
    <property type="term" value="C:plasma membrane"/>
    <property type="evidence" value="ECO:0007669"/>
    <property type="project" value="UniProtKB-SubCell"/>
</dbReference>
<comment type="similarity">
    <text evidence="3">Belongs to the FliM family.</text>
</comment>
<proteinExistence type="inferred from homology"/>
<keyword evidence="8" id="KW-0472">Membrane</keyword>
<dbReference type="SUPFAM" id="SSF101801">
    <property type="entry name" value="Surface presentation of antigens (SPOA)"/>
    <property type="match status" value="1"/>
</dbReference>
<dbReference type="CDD" id="cd17908">
    <property type="entry name" value="FliM"/>
    <property type="match status" value="1"/>
</dbReference>
<keyword evidence="5" id="KW-1003">Cell membrane</keyword>
<dbReference type="Gene3D" id="2.30.330.10">
    <property type="entry name" value="SpoA-like"/>
    <property type="match status" value="1"/>
</dbReference>
<dbReference type="RefSeq" id="WP_146904212.1">
    <property type="nucleotide sequence ID" value="NZ_BAAARM010000004.1"/>
</dbReference>
<keyword evidence="12" id="KW-1185">Reference proteome</keyword>
<dbReference type="SUPFAM" id="SSF103039">
    <property type="entry name" value="CheC-like"/>
    <property type="match status" value="1"/>
</dbReference>
<evidence type="ECO:0000256" key="1">
    <source>
        <dbReference type="ARBA" id="ARBA00004117"/>
    </source>
</evidence>
<evidence type="ECO:0000313" key="11">
    <source>
        <dbReference type="EMBL" id="GEO34492.1"/>
    </source>
</evidence>
<dbReference type="GO" id="GO:0009425">
    <property type="term" value="C:bacterial-type flagellum basal body"/>
    <property type="evidence" value="ECO:0007669"/>
    <property type="project" value="UniProtKB-SubCell"/>
</dbReference>
<evidence type="ECO:0000256" key="3">
    <source>
        <dbReference type="ARBA" id="ARBA00011049"/>
    </source>
</evidence>
<gene>
    <name evidence="11" type="primary">fliM</name>
    <name evidence="11" type="ORF">CAE01nite_22170</name>
</gene>
<dbReference type="EMBL" id="BJYY01000014">
    <property type="protein sequence ID" value="GEO34492.1"/>
    <property type="molecule type" value="Genomic_DNA"/>
</dbReference>
<dbReference type="GO" id="GO:0003774">
    <property type="term" value="F:cytoskeletal motor activity"/>
    <property type="evidence" value="ECO:0007669"/>
    <property type="project" value="InterPro"/>
</dbReference>
<dbReference type="OrthoDB" id="5241113at2"/>
<evidence type="ECO:0000256" key="7">
    <source>
        <dbReference type="ARBA" id="ARBA00022779"/>
    </source>
</evidence>
<dbReference type="Pfam" id="PF01052">
    <property type="entry name" value="FliMN_C"/>
    <property type="match status" value="1"/>
</dbReference>
<dbReference type="GO" id="GO:0071978">
    <property type="term" value="P:bacterial-type flagellum-dependent swarming motility"/>
    <property type="evidence" value="ECO:0007669"/>
    <property type="project" value="TreeGrafter"/>
</dbReference>
<dbReference type="PIRSF" id="PIRSF002888">
    <property type="entry name" value="FliM"/>
    <property type="match status" value="1"/>
</dbReference>
<keyword evidence="6" id="KW-0145">Chemotaxis</keyword>
<evidence type="ECO:0000256" key="2">
    <source>
        <dbReference type="ARBA" id="ARBA00004202"/>
    </source>
</evidence>
<protein>
    <recommendedName>
        <fullName evidence="4">Flagellar motor switch protein FliM</fullName>
    </recommendedName>
</protein>
<dbReference type="Pfam" id="PF02154">
    <property type="entry name" value="FliM"/>
    <property type="match status" value="1"/>
</dbReference>
<accession>A0A512DDE4</accession>
<organism evidence="11 12">
    <name type="scientific">Cellulomonas aerilata</name>
    <dbReference type="NCBI Taxonomy" id="515326"/>
    <lineage>
        <taxon>Bacteria</taxon>
        <taxon>Bacillati</taxon>
        <taxon>Actinomycetota</taxon>
        <taxon>Actinomycetes</taxon>
        <taxon>Micrococcales</taxon>
        <taxon>Cellulomonadaceae</taxon>
        <taxon>Cellulomonas</taxon>
    </lineage>
</organism>
<keyword evidence="11" id="KW-0969">Cilium</keyword>
<sequence>MQRDTARRSKKSGPPEVYDFRRPMTLAREHGRVLERAFETYGRQWGNQLTARLRTLCTVTLEQVAMHSYEEYIRSLPQTTVMVLCNVEPGRTTAVVQLPGALVMSWVDLLLGGPGRPVGDVDRELTDIEFSLVRSVLQHSLADIGYSFASVLPLEASVRSVQYNPQFVQVVPASVPVIVATFTLGIGETDQTATMMIPADLLLGGLRAGESADSRSDDEVAAHAEALASLARGVEDVPVPVSVRFSPVTVRPTQIIGLTIGAVLQLNHPTARPLDVVVDDVVLARAAAGTQGTRLACRIVTSEEIV</sequence>
<name>A0A512DDE4_9CELL</name>
<dbReference type="InterPro" id="IPR036429">
    <property type="entry name" value="SpoA-like_sf"/>
</dbReference>
<dbReference type="PANTHER" id="PTHR30034:SF6">
    <property type="entry name" value="YOP PROTEINS TRANSLOCATION PROTEIN Q"/>
    <property type="match status" value="1"/>
</dbReference>
<keyword evidence="9" id="KW-0975">Bacterial flagellum</keyword>
<evidence type="ECO:0000256" key="5">
    <source>
        <dbReference type="ARBA" id="ARBA00022475"/>
    </source>
</evidence>
<dbReference type="PRINTS" id="PR00955">
    <property type="entry name" value="FLGMOTORFLIM"/>
</dbReference>
<dbReference type="AlphaFoldDB" id="A0A512DDE4"/>
<comment type="caution">
    <text evidence="11">The sequence shown here is derived from an EMBL/GenBank/DDBJ whole genome shotgun (WGS) entry which is preliminary data.</text>
</comment>
<reference evidence="11 12" key="1">
    <citation type="submission" date="2019-07" db="EMBL/GenBank/DDBJ databases">
        <title>Whole genome shotgun sequence of Cellulomonas aerilata NBRC 106308.</title>
        <authorList>
            <person name="Hosoyama A."/>
            <person name="Uohara A."/>
            <person name="Ohji S."/>
            <person name="Ichikawa N."/>
        </authorList>
    </citation>
    <scope>NUCLEOTIDE SEQUENCE [LARGE SCALE GENOMIC DNA]</scope>
    <source>
        <strain evidence="11 12">NBRC 106308</strain>
    </source>
</reference>
<evidence type="ECO:0000259" key="10">
    <source>
        <dbReference type="Pfam" id="PF01052"/>
    </source>
</evidence>
<evidence type="ECO:0000256" key="9">
    <source>
        <dbReference type="ARBA" id="ARBA00023143"/>
    </source>
</evidence>
<evidence type="ECO:0000256" key="4">
    <source>
        <dbReference type="ARBA" id="ARBA00021898"/>
    </source>
</evidence>
<feature type="domain" description="Flagellar motor switch protein FliN-like C-terminal" evidence="10">
    <location>
        <begin position="234"/>
        <end position="300"/>
    </location>
</feature>
<dbReference type="Proteomes" id="UP000321181">
    <property type="component" value="Unassembled WGS sequence"/>
</dbReference>
<dbReference type="InterPro" id="IPR001543">
    <property type="entry name" value="FliN-like_C"/>
</dbReference>
<dbReference type="PANTHER" id="PTHR30034">
    <property type="entry name" value="FLAGELLAR MOTOR SWITCH PROTEIN FLIM"/>
    <property type="match status" value="1"/>
</dbReference>
<keyword evidence="11" id="KW-0282">Flagellum</keyword>
<evidence type="ECO:0000256" key="6">
    <source>
        <dbReference type="ARBA" id="ARBA00022500"/>
    </source>
</evidence>
<dbReference type="InterPro" id="IPR028976">
    <property type="entry name" value="CheC-like_sf"/>
</dbReference>
<keyword evidence="11" id="KW-0966">Cell projection</keyword>
<dbReference type="InterPro" id="IPR001689">
    <property type="entry name" value="Flag_FliM"/>
</dbReference>
<evidence type="ECO:0000313" key="12">
    <source>
        <dbReference type="Proteomes" id="UP000321181"/>
    </source>
</evidence>
<evidence type="ECO:0000256" key="8">
    <source>
        <dbReference type="ARBA" id="ARBA00023136"/>
    </source>
</evidence>
<comment type="subcellular location">
    <subcellularLocation>
        <location evidence="1">Bacterial flagellum basal body</location>
    </subcellularLocation>
    <subcellularLocation>
        <location evidence="2">Cell membrane</location>
        <topology evidence="2">Peripheral membrane protein</topology>
    </subcellularLocation>
</comment>
<dbReference type="GO" id="GO:0050918">
    <property type="term" value="P:positive chemotaxis"/>
    <property type="evidence" value="ECO:0007669"/>
    <property type="project" value="TreeGrafter"/>
</dbReference>
<keyword evidence="7" id="KW-0283">Flagellar rotation</keyword>